<dbReference type="CDD" id="cd22001">
    <property type="entry name" value="HMG-box_UBF1_rpt4"/>
    <property type="match status" value="1"/>
</dbReference>
<sequence>MDQCGNDESGWTKENLQKLLAVMKASIPENDRKQAYTRGLKTMDWNKVAFPPFSPEACKEKWGQILQKMGKTRTLTELLVEAESVVSNPLQNVMIHPEHPKRPAPPNAIFLEENRAKYHKKHPSMSRQKVFKNLVKKYQMLPDEEKAQYVEKFQLATEEYNRRMEAFSKQYTTSTKYKTRRKKRSANTKAVIKKPEGMPLQPPLSGYRLYCKELCASEKGLGNNSISMWAQSWRDMTEKEQEMFNTRSAELKRQYNVELNAYLKNFDKEKQQQILKDSGVKIPKKSAVVKRKDKIPGEPKMPSRSGNRVFCKRQMALLKEKIPNSRDRFTAVHKMWSDLSTVLKECYREEVLEDYRNYCVELQKWFEMLPEETQQLYRKCNPSKIKCLDISQMEVCNIEEPHGAIYIPSDSEDEDTTDSSEEEEYNAECAEVEEEEDNDAIVFNMF</sequence>
<feature type="region of interest" description="Disordered" evidence="5">
    <location>
        <begin position="406"/>
        <end position="438"/>
    </location>
</feature>
<evidence type="ECO:0000313" key="8">
    <source>
        <dbReference type="Proteomes" id="UP001488805"/>
    </source>
</evidence>
<protein>
    <recommendedName>
        <fullName evidence="6">HMG box domain-containing protein</fullName>
    </recommendedName>
</protein>
<dbReference type="GO" id="GO:0003677">
    <property type="term" value="F:DNA binding"/>
    <property type="evidence" value="ECO:0007669"/>
    <property type="project" value="UniProtKB-UniRule"/>
</dbReference>
<evidence type="ECO:0000256" key="1">
    <source>
        <dbReference type="ARBA" id="ARBA00004123"/>
    </source>
</evidence>
<evidence type="ECO:0000259" key="6">
    <source>
        <dbReference type="PROSITE" id="PS50118"/>
    </source>
</evidence>
<evidence type="ECO:0000256" key="4">
    <source>
        <dbReference type="PROSITE-ProRule" id="PRU00267"/>
    </source>
</evidence>
<feature type="domain" description="HMG box" evidence="6">
    <location>
        <begin position="200"/>
        <end position="263"/>
    </location>
</feature>
<dbReference type="EMBL" id="JBCEZU010000100">
    <property type="protein sequence ID" value="KAK9530396.1"/>
    <property type="molecule type" value="Genomic_DNA"/>
</dbReference>
<dbReference type="Pfam" id="PF00505">
    <property type="entry name" value="HMG_box"/>
    <property type="match status" value="1"/>
</dbReference>
<keyword evidence="8" id="KW-1185">Reference proteome</keyword>
<evidence type="ECO:0000256" key="5">
    <source>
        <dbReference type="SAM" id="MobiDB-lite"/>
    </source>
</evidence>
<feature type="compositionally biased region" description="Acidic residues" evidence="5">
    <location>
        <begin position="410"/>
        <end position="438"/>
    </location>
</feature>
<proteinExistence type="predicted"/>
<organism evidence="7 8">
    <name type="scientific">Zoarces viviparus</name>
    <name type="common">Viviparous eelpout</name>
    <name type="synonym">Blennius viviparus</name>
    <dbReference type="NCBI Taxonomy" id="48416"/>
    <lineage>
        <taxon>Eukaryota</taxon>
        <taxon>Metazoa</taxon>
        <taxon>Chordata</taxon>
        <taxon>Craniata</taxon>
        <taxon>Vertebrata</taxon>
        <taxon>Euteleostomi</taxon>
        <taxon>Actinopterygii</taxon>
        <taxon>Neopterygii</taxon>
        <taxon>Teleostei</taxon>
        <taxon>Neoteleostei</taxon>
        <taxon>Acanthomorphata</taxon>
        <taxon>Eupercaria</taxon>
        <taxon>Perciformes</taxon>
        <taxon>Cottioidei</taxon>
        <taxon>Zoarcales</taxon>
        <taxon>Zoarcidae</taxon>
        <taxon>Zoarcinae</taxon>
        <taxon>Zoarces</taxon>
    </lineage>
</organism>
<evidence type="ECO:0000256" key="2">
    <source>
        <dbReference type="ARBA" id="ARBA00023125"/>
    </source>
</evidence>
<dbReference type="InterPro" id="IPR051762">
    <property type="entry name" value="UBF1"/>
</dbReference>
<dbReference type="InterPro" id="IPR009071">
    <property type="entry name" value="HMG_box_dom"/>
</dbReference>
<dbReference type="GO" id="GO:0005634">
    <property type="term" value="C:nucleus"/>
    <property type="evidence" value="ECO:0007669"/>
    <property type="project" value="UniProtKB-SubCell"/>
</dbReference>
<name>A0AAW1F7D0_ZOAVI</name>
<feature type="DNA-binding region" description="HMG box" evidence="4">
    <location>
        <begin position="200"/>
        <end position="263"/>
    </location>
</feature>
<evidence type="ECO:0000256" key="3">
    <source>
        <dbReference type="ARBA" id="ARBA00023242"/>
    </source>
</evidence>
<feature type="DNA-binding region" description="HMG box" evidence="4">
    <location>
        <begin position="100"/>
        <end position="168"/>
    </location>
</feature>
<keyword evidence="3 4" id="KW-0539">Nucleus</keyword>
<dbReference type="PANTHER" id="PTHR46318:SF2">
    <property type="entry name" value="NUCLEOLAR TRANSCRIPTION FACTOR 1"/>
    <property type="match status" value="1"/>
</dbReference>
<dbReference type="SMART" id="SM00398">
    <property type="entry name" value="HMG"/>
    <property type="match status" value="2"/>
</dbReference>
<evidence type="ECO:0000313" key="7">
    <source>
        <dbReference type="EMBL" id="KAK9530396.1"/>
    </source>
</evidence>
<comment type="caution">
    <text evidence="7">The sequence shown here is derived from an EMBL/GenBank/DDBJ whole genome shotgun (WGS) entry which is preliminary data.</text>
</comment>
<accession>A0AAW1F7D0</accession>
<dbReference type="SUPFAM" id="SSF47095">
    <property type="entry name" value="HMG-box"/>
    <property type="match status" value="3"/>
</dbReference>
<dbReference type="PANTHER" id="PTHR46318">
    <property type="entry name" value="UPSTREAM BINDING TRANSCRIPTION FACTOR"/>
    <property type="match status" value="1"/>
</dbReference>
<dbReference type="AlphaFoldDB" id="A0AAW1F7D0"/>
<gene>
    <name evidence="7" type="ORF">VZT92_011900</name>
</gene>
<dbReference type="Gene3D" id="1.10.30.10">
    <property type="entry name" value="High mobility group box domain"/>
    <property type="match status" value="3"/>
</dbReference>
<feature type="domain" description="HMG box" evidence="6">
    <location>
        <begin position="100"/>
        <end position="168"/>
    </location>
</feature>
<reference evidence="7 8" key="1">
    <citation type="journal article" date="2024" name="Genome Biol. Evol.">
        <title>Chromosome-level genome assembly of the viviparous eelpout Zoarces viviparus.</title>
        <authorList>
            <person name="Fuhrmann N."/>
            <person name="Brasseur M.V."/>
            <person name="Bakowski C.E."/>
            <person name="Podsiadlowski L."/>
            <person name="Prost S."/>
            <person name="Krehenwinkel H."/>
            <person name="Mayer C."/>
        </authorList>
    </citation>
    <scope>NUCLEOTIDE SEQUENCE [LARGE SCALE GENOMIC DNA]</scope>
    <source>
        <strain evidence="7">NO-MEL_2022_Ind0_liver</strain>
    </source>
</reference>
<dbReference type="PROSITE" id="PS50118">
    <property type="entry name" value="HMG_BOX_2"/>
    <property type="match status" value="2"/>
</dbReference>
<keyword evidence="2 4" id="KW-0238">DNA-binding</keyword>
<dbReference type="Proteomes" id="UP001488805">
    <property type="component" value="Unassembled WGS sequence"/>
</dbReference>
<comment type="subcellular location">
    <subcellularLocation>
        <location evidence="1">Nucleus</location>
    </subcellularLocation>
</comment>
<dbReference type="InterPro" id="IPR036910">
    <property type="entry name" value="HMG_box_dom_sf"/>
</dbReference>